<reference evidence="5 6" key="1">
    <citation type="submission" date="2015-03" db="EMBL/GenBank/DDBJ databases">
        <title>Comparative analysis of the OM43 clade including a novel species from Red Sea uncovers genomic and metabolic diversity among marine methylotrophs.</title>
        <authorList>
            <person name="Jimenez-Infante F."/>
            <person name="Ngugi D.K."/>
            <person name="Vinu M."/>
            <person name="Alam I."/>
            <person name="Kamau A."/>
            <person name="Blom J."/>
            <person name="Bajic V.B."/>
            <person name="Stingl U."/>
        </authorList>
    </citation>
    <scope>NUCLEOTIDE SEQUENCE [LARGE SCALE GENOMIC DNA]</scope>
    <source>
        <strain evidence="5 6">MBRSH7</strain>
    </source>
</reference>
<dbReference type="PANTHER" id="PTHR34298:SF2">
    <property type="entry name" value="SEGREGATION AND CONDENSATION PROTEIN B"/>
    <property type="match status" value="1"/>
</dbReference>
<evidence type="ECO:0000256" key="2">
    <source>
        <dbReference type="ARBA" id="ARBA00022618"/>
    </source>
</evidence>
<name>A0A0H4IY22_9PROT</name>
<protein>
    <submittedName>
        <fullName evidence="5">Chromosome segregation protein ScpB</fullName>
    </submittedName>
</protein>
<dbReference type="PANTHER" id="PTHR34298">
    <property type="entry name" value="SEGREGATION AND CONDENSATION PROTEIN B"/>
    <property type="match status" value="1"/>
</dbReference>
<evidence type="ECO:0000256" key="1">
    <source>
        <dbReference type="ARBA" id="ARBA00022490"/>
    </source>
</evidence>
<dbReference type="PIRSF" id="PIRSF019345">
    <property type="entry name" value="ScpB"/>
    <property type="match status" value="1"/>
</dbReference>
<dbReference type="Proteomes" id="UP000066549">
    <property type="component" value="Chromosome"/>
</dbReference>
<dbReference type="NCBIfam" id="TIGR00281">
    <property type="entry name" value="SMC-Scp complex subunit ScpB"/>
    <property type="match status" value="1"/>
</dbReference>
<dbReference type="Gene3D" id="1.10.10.10">
    <property type="entry name" value="Winged helix-like DNA-binding domain superfamily/Winged helix DNA-binding domain"/>
    <property type="match status" value="2"/>
</dbReference>
<keyword evidence="1" id="KW-0963">Cytoplasm</keyword>
<sequence length="203" mass="23239">MEINSKLKDVLEVALLTTQKPLSIDDMQKLFDEKIERSTLRMLLDELKNDWDKKTLNLIEVSSGYRFEAKQQFVENLMRMNPDRAPKYSRAVMEVLAIIAYRQPVTRGDIESIRGVALNPNAIRQLVEREWIDIVGVKETPGRPGLYGTTKHFLNDFGLTNLSDLPDIEKFEEQLNLDLVGNQKLEQNDSQASITNESSDGQE</sequence>
<gene>
    <name evidence="5" type="ORF">VI33_01380</name>
</gene>
<dbReference type="EMBL" id="CP011002">
    <property type="protein sequence ID" value="AKO65439.1"/>
    <property type="molecule type" value="Genomic_DNA"/>
</dbReference>
<dbReference type="PATRIC" id="fig|1623450.3.peg.274"/>
<accession>A0A0H4IY22</accession>
<dbReference type="InterPro" id="IPR005234">
    <property type="entry name" value="ScpB_csome_segregation"/>
</dbReference>
<dbReference type="Pfam" id="PF04079">
    <property type="entry name" value="SMC_ScpB"/>
    <property type="match status" value="1"/>
</dbReference>
<dbReference type="InterPro" id="IPR036390">
    <property type="entry name" value="WH_DNA-bd_sf"/>
</dbReference>
<evidence type="ECO:0000256" key="4">
    <source>
        <dbReference type="ARBA" id="ARBA00023306"/>
    </source>
</evidence>
<dbReference type="GO" id="GO:0051304">
    <property type="term" value="P:chromosome separation"/>
    <property type="evidence" value="ECO:0007669"/>
    <property type="project" value="InterPro"/>
</dbReference>
<proteinExistence type="predicted"/>
<organism evidence="5 6">
    <name type="scientific">Methylophilales bacterium MBRS-H7</name>
    <dbReference type="NCBI Taxonomy" id="1623450"/>
    <lineage>
        <taxon>Bacteria</taxon>
        <taxon>Pseudomonadati</taxon>
        <taxon>Pseudomonadota</taxon>
        <taxon>Betaproteobacteria</taxon>
        <taxon>Nitrosomonadales</taxon>
        <taxon>OM43 clade</taxon>
    </lineage>
</organism>
<dbReference type="GO" id="GO:0051301">
    <property type="term" value="P:cell division"/>
    <property type="evidence" value="ECO:0007669"/>
    <property type="project" value="UniProtKB-KW"/>
</dbReference>
<evidence type="ECO:0000313" key="6">
    <source>
        <dbReference type="Proteomes" id="UP000066549"/>
    </source>
</evidence>
<keyword evidence="4" id="KW-0131">Cell cycle</keyword>
<dbReference type="AlphaFoldDB" id="A0A0H4IY22"/>
<dbReference type="InterPro" id="IPR036388">
    <property type="entry name" value="WH-like_DNA-bd_sf"/>
</dbReference>
<keyword evidence="2" id="KW-0132">Cell division</keyword>
<evidence type="ECO:0000313" key="5">
    <source>
        <dbReference type="EMBL" id="AKO65439.1"/>
    </source>
</evidence>
<evidence type="ECO:0000256" key="3">
    <source>
        <dbReference type="ARBA" id="ARBA00022829"/>
    </source>
</evidence>
<keyword evidence="6" id="KW-1185">Reference proteome</keyword>
<keyword evidence="3" id="KW-0159">Chromosome partition</keyword>
<dbReference type="OrthoDB" id="9806226at2"/>
<dbReference type="SUPFAM" id="SSF46785">
    <property type="entry name" value="Winged helix' DNA-binding domain"/>
    <property type="match status" value="2"/>
</dbReference>